<gene>
    <name evidence="1" type="ORF">SPARVUS_LOCUS11912268</name>
</gene>
<evidence type="ECO:0000313" key="1">
    <source>
        <dbReference type="EMBL" id="CAI9595625.1"/>
    </source>
</evidence>
<keyword evidence="2" id="KW-1185">Reference proteome</keyword>
<comment type="caution">
    <text evidence="1">The sequence shown here is derived from an EMBL/GenBank/DDBJ whole genome shotgun (WGS) entry which is preliminary data.</text>
</comment>
<accession>A0ABN9FF14</accession>
<dbReference type="Proteomes" id="UP001162483">
    <property type="component" value="Unassembled WGS sequence"/>
</dbReference>
<proteinExistence type="predicted"/>
<dbReference type="EMBL" id="CATNWA010016816">
    <property type="protein sequence ID" value="CAI9595625.1"/>
    <property type="molecule type" value="Genomic_DNA"/>
</dbReference>
<reference evidence="1" key="1">
    <citation type="submission" date="2023-05" db="EMBL/GenBank/DDBJ databases">
        <authorList>
            <person name="Stuckert A."/>
        </authorList>
    </citation>
    <scope>NUCLEOTIDE SEQUENCE</scope>
</reference>
<sequence length="31" mass="3482">MLCTGLENCLNRNWSGLEVYGVMVALTMLIH</sequence>
<organism evidence="1 2">
    <name type="scientific">Staurois parvus</name>
    <dbReference type="NCBI Taxonomy" id="386267"/>
    <lineage>
        <taxon>Eukaryota</taxon>
        <taxon>Metazoa</taxon>
        <taxon>Chordata</taxon>
        <taxon>Craniata</taxon>
        <taxon>Vertebrata</taxon>
        <taxon>Euteleostomi</taxon>
        <taxon>Amphibia</taxon>
        <taxon>Batrachia</taxon>
        <taxon>Anura</taxon>
        <taxon>Neobatrachia</taxon>
        <taxon>Ranoidea</taxon>
        <taxon>Ranidae</taxon>
        <taxon>Staurois</taxon>
    </lineage>
</organism>
<protein>
    <submittedName>
        <fullName evidence="1">Uncharacterized protein</fullName>
    </submittedName>
</protein>
<evidence type="ECO:0000313" key="2">
    <source>
        <dbReference type="Proteomes" id="UP001162483"/>
    </source>
</evidence>
<name>A0ABN9FF14_9NEOB</name>